<keyword evidence="1" id="KW-0472">Membrane</keyword>
<organism evidence="2 3">
    <name type="scientific">Phytophthora infestans</name>
    <name type="common">Potato late blight agent</name>
    <name type="synonym">Botrytis infestans</name>
    <dbReference type="NCBI Taxonomy" id="4787"/>
    <lineage>
        <taxon>Eukaryota</taxon>
        <taxon>Sar</taxon>
        <taxon>Stramenopiles</taxon>
        <taxon>Oomycota</taxon>
        <taxon>Peronosporomycetes</taxon>
        <taxon>Peronosporales</taxon>
        <taxon>Peronosporaceae</taxon>
        <taxon>Phytophthora</taxon>
    </lineage>
</organism>
<evidence type="ECO:0000256" key="1">
    <source>
        <dbReference type="SAM" id="Phobius"/>
    </source>
</evidence>
<feature type="non-terminal residue" evidence="2">
    <location>
        <position position="1"/>
    </location>
</feature>
<proteinExistence type="predicted"/>
<name>A0A8S9TSB6_PHYIN</name>
<keyword evidence="1" id="KW-1133">Transmembrane helix</keyword>
<dbReference type="Proteomes" id="UP000704712">
    <property type="component" value="Unassembled WGS sequence"/>
</dbReference>
<dbReference type="EMBL" id="JAACNO010002678">
    <property type="protein sequence ID" value="KAF4131755.1"/>
    <property type="molecule type" value="Genomic_DNA"/>
</dbReference>
<gene>
    <name evidence="2" type="ORF">GN958_ATG19056</name>
</gene>
<reference evidence="2" key="1">
    <citation type="submission" date="2020-03" db="EMBL/GenBank/DDBJ databases">
        <title>Hybrid Assembly of Korean Phytophthora infestans isolates.</title>
        <authorList>
            <person name="Prokchorchik M."/>
            <person name="Lee Y."/>
            <person name="Seo J."/>
            <person name="Cho J.-H."/>
            <person name="Park Y.-E."/>
            <person name="Jang D.-C."/>
            <person name="Im J.-S."/>
            <person name="Choi J.-G."/>
            <person name="Park H.-J."/>
            <person name="Lee G.-B."/>
            <person name="Lee Y.-G."/>
            <person name="Hong S.-Y."/>
            <person name="Cho K."/>
            <person name="Sohn K.H."/>
        </authorList>
    </citation>
    <scope>NUCLEOTIDE SEQUENCE</scope>
    <source>
        <strain evidence="2">KR_2_A2</strain>
    </source>
</reference>
<sequence length="323" mass="35992">MRGLAFAFVDVRRFLVRGGLSGVRELDYSERVWDADNALQRGLRSVASEEPEDLSVKGVESYGVAIGSQNGIEAAPELNHEVQRVVWSASLASSSRWSLTVGVVPNFFDDLVMATVGLVLSDAWELFAVASSMLAWTVNEPLGSMVFRFFSSGNYFIYKSAKMLRLCITGYRSYVRSAAVQDQLWRVRLWKTYEAVLAGARCEERTLKRSRASTIQVAGRLACVLVLNVDLCVVHCARLVDRGGADRLRYFLRCAVNVRDRRRRLSTVVWGRGLNGDVHYKFASNEGVVEFGGVVVNSGAILLVGSVLVLGLVSNLWRWYKYT</sequence>
<evidence type="ECO:0000313" key="3">
    <source>
        <dbReference type="Proteomes" id="UP000704712"/>
    </source>
</evidence>
<evidence type="ECO:0000313" key="2">
    <source>
        <dbReference type="EMBL" id="KAF4131755.1"/>
    </source>
</evidence>
<feature type="transmembrane region" description="Helical" evidence="1">
    <location>
        <begin position="291"/>
        <end position="313"/>
    </location>
</feature>
<dbReference type="AlphaFoldDB" id="A0A8S9TSB6"/>
<comment type="caution">
    <text evidence="2">The sequence shown here is derived from an EMBL/GenBank/DDBJ whole genome shotgun (WGS) entry which is preliminary data.</text>
</comment>
<accession>A0A8S9TSB6</accession>
<keyword evidence="1" id="KW-0812">Transmembrane</keyword>
<protein>
    <recommendedName>
        <fullName evidence="4">Transmembrane protein</fullName>
    </recommendedName>
</protein>
<evidence type="ECO:0008006" key="4">
    <source>
        <dbReference type="Google" id="ProtNLM"/>
    </source>
</evidence>